<name>A0A1B7YSD0_COLHI</name>
<dbReference type="OrthoDB" id="1896086at2759"/>
<comment type="caution">
    <text evidence="9">The sequence shown here is derived from an EMBL/GenBank/DDBJ whole genome shotgun (WGS) entry which is preliminary data.</text>
</comment>
<dbReference type="RefSeq" id="XP_018163315.1">
    <property type="nucleotide sequence ID" value="XM_018298499.1"/>
</dbReference>
<dbReference type="EMBL" id="LTAN01000002">
    <property type="protein sequence ID" value="OBR14798.1"/>
    <property type="molecule type" value="Genomic_DNA"/>
</dbReference>
<evidence type="ECO:0000256" key="2">
    <source>
        <dbReference type="ARBA" id="ARBA00022670"/>
    </source>
</evidence>
<dbReference type="PANTHER" id="PTHR43806:SF11">
    <property type="entry name" value="CEREVISIN-RELATED"/>
    <property type="match status" value="1"/>
</dbReference>
<dbReference type="InterPro" id="IPR000209">
    <property type="entry name" value="Peptidase_S8/S53_dom"/>
</dbReference>
<evidence type="ECO:0000313" key="9">
    <source>
        <dbReference type="EMBL" id="OBR14798.1"/>
    </source>
</evidence>
<evidence type="ECO:0000256" key="3">
    <source>
        <dbReference type="ARBA" id="ARBA00022801"/>
    </source>
</evidence>
<dbReference type="PROSITE" id="PS51892">
    <property type="entry name" value="SUBTILASE"/>
    <property type="match status" value="1"/>
</dbReference>
<dbReference type="InterPro" id="IPR036852">
    <property type="entry name" value="Peptidase_S8/S53_dom_sf"/>
</dbReference>
<keyword evidence="2" id="KW-0645">Protease</keyword>
<sequence>MPSSFISVLTHLSTELHCVCSFLTIILALVTMQTHAALVFLLFVSFADVIFALPHDHVLLHLRRFTNHTSSASITSRWDMWTTPTIQITPSKTASATSTASAAPKTVENGDVISDAAVGMIITAGVGGGFLLLAGQYFSMSAGSVALVTGIGGVASGLSSLAGSQPQQVDSPENDRPEDDVPEERQPTATGQKSRELETTTQPLVTSLASSYMTSFTTSSTAAYSTTSYISSSSSPVPQYIIVPGFNNAESGDDSFASVRSRLSDAAGSEVVSVEDEEDNSVLFLTAPLSPEAASELSNEASLESVSKDFILGEMDDLQSEPPFKEDDVAGPSGSPPAILTDPLTVAKQPKKIVRQIGYDGSPREEKPFELSVVSQEPGKRMADFTYDEVAGRGVTVYILGSGMNLQSPDIKQAVGGKEFIYAPGAAETPTDDDPDMGYPDGTCMASKIFGPKYGVAKNANVIMVKLSGQSGMMQAITFTEMLTALAMVKNDVHRRGIKGKAVVSLSYTTPIADKEAIEAYKEILVKMMEDDIVLVAPTGISNNNRGSEANNQYPAAFAKDTALIAVNAVNSKGFRYNWSPGSVEDGVTVAASGIGYCAWRVAEILVGKRREKQEPDRLYYSESVAAATVAGVAATLMAQEEYKAQLQQPGKVASKVKELLQGLAWVRAEGGPPVVWNGVRSMNGVCRRQEGDSCSSAAPTATPTTSEARLRPTTPVSVVPVACDNFNKKKYGYCCPGPGNPCHKGLGVCYVNGEGVSGGSSGVVPNGAQCPPPAGAEY</sequence>
<proteinExistence type="inferred from homology"/>
<feature type="transmembrane region" description="Helical" evidence="7">
    <location>
        <begin position="142"/>
        <end position="162"/>
    </location>
</feature>
<evidence type="ECO:0000256" key="5">
    <source>
        <dbReference type="PROSITE-ProRule" id="PRU01240"/>
    </source>
</evidence>
<dbReference type="Pfam" id="PF00082">
    <property type="entry name" value="Peptidase_S8"/>
    <property type="match status" value="1"/>
</dbReference>
<evidence type="ECO:0000313" key="10">
    <source>
        <dbReference type="Proteomes" id="UP000092177"/>
    </source>
</evidence>
<evidence type="ECO:0000256" key="6">
    <source>
        <dbReference type="SAM" id="MobiDB-lite"/>
    </source>
</evidence>
<evidence type="ECO:0000256" key="1">
    <source>
        <dbReference type="ARBA" id="ARBA00011073"/>
    </source>
</evidence>
<keyword evidence="4" id="KW-0720">Serine protease</keyword>
<dbReference type="KEGG" id="chig:CH63R_03524"/>
<dbReference type="PANTHER" id="PTHR43806">
    <property type="entry name" value="PEPTIDASE S8"/>
    <property type="match status" value="1"/>
</dbReference>
<dbReference type="AlphaFoldDB" id="A0A1B7YSD0"/>
<comment type="caution">
    <text evidence="5">Lacks conserved residue(s) required for the propagation of feature annotation.</text>
</comment>
<dbReference type="GO" id="GO:0004252">
    <property type="term" value="F:serine-type endopeptidase activity"/>
    <property type="evidence" value="ECO:0007669"/>
    <property type="project" value="InterPro"/>
</dbReference>
<feature type="transmembrane region" description="Helical" evidence="7">
    <location>
        <begin position="116"/>
        <end position="135"/>
    </location>
</feature>
<dbReference type="GO" id="GO:0006508">
    <property type="term" value="P:proteolysis"/>
    <property type="evidence" value="ECO:0007669"/>
    <property type="project" value="UniProtKB-KW"/>
</dbReference>
<dbReference type="InterPro" id="IPR050131">
    <property type="entry name" value="Peptidase_S8_subtilisin-like"/>
</dbReference>
<reference evidence="10" key="1">
    <citation type="journal article" date="2017" name="BMC Genomics">
        <title>Gapless genome assembly of Colletotrichum higginsianum reveals chromosome structure and association of transposable elements with secondary metabolite gene clusters.</title>
        <authorList>
            <person name="Dallery J.-F."/>
            <person name="Lapalu N."/>
            <person name="Zampounis A."/>
            <person name="Pigne S."/>
            <person name="Luyten I."/>
            <person name="Amselem J."/>
            <person name="Wittenberg A.H.J."/>
            <person name="Zhou S."/>
            <person name="de Queiroz M.V."/>
            <person name="Robin G.P."/>
            <person name="Auger A."/>
            <person name="Hainaut M."/>
            <person name="Henrissat B."/>
            <person name="Kim K.-T."/>
            <person name="Lee Y.-H."/>
            <person name="Lespinet O."/>
            <person name="Schwartz D.C."/>
            <person name="Thon M.R."/>
            <person name="O'Connell R.J."/>
        </authorList>
    </citation>
    <scope>NUCLEOTIDE SEQUENCE [LARGE SCALE GENOMIC DNA]</scope>
    <source>
        <strain evidence="10">IMI 349063</strain>
    </source>
</reference>
<protein>
    <submittedName>
        <fullName evidence="9">Alkaline proteinase</fullName>
    </submittedName>
</protein>
<keyword evidence="7" id="KW-0812">Transmembrane</keyword>
<gene>
    <name evidence="9" type="ORF">CH63R_03524</name>
</gene>
<dbReference type="VEuPathDB" id="FungiDB:CH63R_03524"/>
<evidence type="ECO:0000259" key="8">
    <source>
        <dbReference type="Pfam" id="PF00082"/>
    </source>
</evidence>
<evidence type="ECO:0000256" key="7">
    <source>
        <dbReference type="SAM" id="Phobius"/>
    </source>
</evidence>
<keyword evidence="3" id="KW-0378">Hydrolase</keyword>
<dbReference type="GeneID" id="28862606"/>
<feature type="domain" description="Peptidase S8/S53" evidence="8">
    <location>
        <begin position="392"/>
        <end position="643"/>
    </location>
</feature>
<comment type="similarity">
    <text evidence="1 5">Belongs to the peptidase S8 family.</text>
</comment>
<evidence type="ECO:0000256" key="4">
    <source>
        <dbReference type="ARBA" id="ARBA00022825"/>
    </source>
</evidence>
<dbReference type="Gene3D" id="3.40.50.200">
    <property type="entry name" value="Peptidase S8/S53 domain"/>
    <property type="match status" value="1"/>
</dbReference>
<organism evidence="9 10">
    <name type="scientific">Colletotrichum higginsianum (strain IMI 349063)</name>
    <name type="common">Crucifer anthracnose fungus</name>
    <dbReference type="NCBI Taxonomy" id="759273"/>
    <lineage>
        <taxon>Eukaryota</taxon>
        <taxon>Fungi</taxon>
        <taxon>Dikarya</taxon>
        <taxon>Ascomycota</taxon>
        <taxon>Pezizomycotina</taxon>
        <taxon>Sordariomycetes</taxon>
        <taxon>Hypocreomycetidae</taxon>
        <taxon>Glomerellales</taxon>
        <taxon>Glomerellaceae</taxon>
        <taxon>Colletotrichum</taxon>
        <taxon>Colletotrichum destructivum species complex</taxon>
    </lineage>
</organism>
<feature type="region of interest" description="Disordered" evidence="6">
    <location>
        <begin position="161"/>
        <end position="201"/>
    </location>
</feature>
<dbReference type="Proteomes" id="UP000092177">
    <property type="component" value="Chromosome 2"/>
</dbReference>
<accession>A0A1B7YSD0</accession>
<feature type="region of interest" description="Disordered" evidence="6">
    <location>
        <begin position="318"/>
        <end position="342"/>
    </location>
</feature>
<dbReference type="SUPFAM" id="SSF52743">
    <property type="entry name" value="Subtilisin-like"/>
    <property type="match status" value="1"/>
</dbReference>
<keyword evidence="7" id="KW-0472">Membrane</keyword>
<keyword evidence="7" id="KW-1133">Transmembrane helix</keyword>
<keyword evidence="10" id="KW-1185">Reference proteome</keyword>